<gene>
    <name evidence="1" type="ORF">BT96DRAFT_290991</name>
</gene>
<reference evidence="1" key="1">
    <citation type="journal article" date="2019" name="Environ. Microbiol.">
        <title>Fungal ecological strategies reflected in gene transcription - a case study of two litter decomposers.</title>
        <authorList>
            <person name="Barbi F."/>
            <person name="Kohler A."/>
            <person name="Barry K."/>
            <person name="Baskaran P."/>
            <person name="Daum C."/>
            <person name="Fauchery L."/>
            <person name="Ihrmark K."/>
            <person name="Kuo A."/>
            <person name="LaButti K."/>
            <person name="Lipzen A."/>
            <person name="Morin E."/>
            <person name="Grigoriev I.V."/>
            <person name="Henrissat B."/>
            <person name="Lindahl B."/>
            <person name="Martin F."/>
        </authorList>
    </citation>
    <scope>NUCLEOTIDE SEQUENCE</scope>
    <source>
        <strain evidence="1">JB14</strain>
    </source>
</reference>
<keyword evidence="2" id="KW-1185">Reference proteome</keyword>
<organism evidence="1 2">
    <name type="scientific">Gymnopus androsaceus JB14</name>
    <dbReference type="NCBI Taxonomy" id="1447944"/>
    <lineage>
        <taxon>Eukaryota</taxon>
        <taxon>Fungi</taxon>
        <taxon>Dikarya</taxon>
        <taxon>Basidiomycota</taxon>
        <taxon>Agaricomycotina</taxon>
        <taxon>Agaricomycetes</taxon>
        <taxon>Agaricomycetidae</taxon>
        <taxon>Agaricales</taxon>
        <taxon>Marasmiineae</taxon>
        <taxon>Omphalotaceae</taxon>
        <taxon>Gymnopus</taxon>
    </lineage>
</organism>
<evidence type="ECO:0000313" key="1">
    <source>
        <dbReference type="EMBL" id="KAE9391927.1"/>
    </source>
</evidence>
<sequence>MSVFRTNAIIVQLKLFSVDPCVFPFYIILPIPKAATLHLGYHLHWPMHFISSQLSVAISKIEIVEDKVACITRQARLDSQL</sequence>
<name>A0A6A4H480_9AGAR</name>
<protein>
    <submittedName>
        <fullName evidence="1">Uncharacterized protein</fullName>
    </submittedName>
</protein>
<evidence type="ECO:0000313" key="2">
    <source>
        <dbReference type="Proteomes" id="UP000799118"/>
    </source>
</evidence>
<dbReference type="EMBL" id="ML769609">
    <property type="protein sequence ID" value="KAE9391927.1"/>
    <property type="molecule type" value="Genomic_DNA"/>
</dbReference>
<dbReference type="Proteomes" id="UP000799118">
    <property type="component" value="Unassembled WGS sequence"/>
</dbReference>
<accession>A0A6A4H480</accession>
<dbReference type="AlphaFoldDB" id="A0A6A4H480"/>
<proteinExistence type="predicted"/>